<dbReference type="AlphaFoldDB" id="A0A212T8Y6"/>
<dbReference type="RefSeq" id="WP_088841958.1">
    <property type="nucleotide sequence ID" value="NZ_FYEW01000001.1"/>
</dbReference>
<keyword evidence="2" id="KW-1185">Reference proteome</keyword>
<reference evidence="2" key="1">
    <citation type="submission" date="2017-06" db="EMBL/GenBank/DDBJ databases">
        <authorList>
            <person name="Varghese N."/>
            <person name="Submissions S."/>
        </authorList>
    </citation>
    <scope>NUCLEOTIDE SEQUENCE [LARGE SCALE GENOMIC DNA]</scope>
    <source>
        <strain evidence="2">DSM 11116</strain>
    </source>
</reference>
<accession>A0A212T8Y6</accession>
<dbReference type="EMBL" id="FYEW01000001">
    <property type="protein sequence ID" value="SNC62276.1"/>
    <property type="molecule type" value="Genomic_DNA"/>
</dbReference>
<sequence>MDRLDELARGLQRLPQALELATEQVVRDNTAFLEDANTEQLSQGKDSTGKDITPEYADLTRTLKEIKGQPTDRVTLRDKGDFYTSIVANLGGKQFEMVATDPKSDELQEKYGEEILGLTEDTLEEFRQDYVKPELLEKTRSILGV</sequence>
<dbReference type="Proteomes" id="UP000198131">
    <property type="component" value="Unassembled WGS sequence"/>
</dbReference>
<organism evidence="1 2">
    <name type="scientific">Hymenobacter gelipurpurascens</name>
    <dbReference type="NCBI Taxonomy" id="89968"/>
    <lineage>
        <taxon>Bacteria</taxon>
        <taxon>Pseudomonadati</taxon>
        <taxon>Bacteroidota</taxon>
        <taxon>Cytophagia</taxon>
        <taxon>Cytophagales</taxon>
        <taxon>Hymenobacteraceae</taxon>
        <taxon>Hymenobacter</taxon>
    </lineage>
</organism>
<dbReference type="OrthoDB" id="964718at2"/>
<evidence type="ECO:0000313" key="1">
    <source>
        <dbReference type="EMBL" id="SNC62276.1"/>
    </source>
</evidence>
<evidence type="ECO:0000313" key="2">
    <source>
        <dbReference type="Proteomes" id="UP000198131"/>
    </source>
</evidence>
<name>A0A212T8Y6_9BACT</name>
<gene>
    <name evidence="1" type="ORF">SAMN06265337_0638</name>
</gene>
<protein>
    <submittedName>
        <fullName evidence="1">Uncharacterized protein</fullName>
    </submittedName>
</protein>
<proteinExistence type="predicted"/>